<name>A0ABV2EF36_9CAUL</name>
<feature type="transmembrane region" description="Helical" evidence="7">
    <location>
        <begin position="37"/>
        <end position="55"/>
    </location>
</feature>
<sequence length="286" mass="30393">MSVAHILERPAAAAAQNAAESPPPAARRKRRLGLGHPAPYGWLLGPVLLLVAWAIGSSTGFIDPRILPAPWVAVITGADLIEQGRLQANIAVSAWRAGQGLAYGVAVGVVVALISGLSLLGGYVFDGLVQLKRAIPTLALIPLFILWFGIGEAMKVIVISLSVFIPIYVHTHNALRAIDIKHVELAETLGLGRLAFVRHVVLPGALPGFMLGLRFGVMGAWLALVVVEQLNATSGIGYMINLARTYAQSDVILLGLVVYAILGVSSDAAVRFLEKKVLSWRKTLAQ</sequence>
<evidence type="ECO:0000313" key="9">
    <source>
        <dbReference type="EMBL" id="MET3525246.1"/>
    </source>
</evidence>
<feature type="transmembrane region" description="Helical" evidence="7">
    <location>
        <begin position="137"/>
        <end position="169"/>
    </location>
</feature>
<dbReference type="RefSeq" id="WP_354297101.1">
    <property type="nucleotide sequence ID" value="NZ_JBEPLU010000001.1"/>
</dbReference>
<evidence type="ECO:0000256" key="5">
    <source>
        <dbReference type="ARBA" id="ARBA00022989"/>
    </source>
</evidence>
<evidence type="ECO:0000259" key="8">
    <source>
        <dbReference type="PROSITE" id="PS50928"/>
    </source>
</evidence>
<evidence type="ECO:0000256" key="3">
    <source>
        <dbReference type="ARBA" id="ARBA00022475"/>
    </source>
</evidence>
<keyword evidence="2 7" id="KW-0813">Transport</keyword>
<organism evidence="9 10">
    <name type="scientific">Phenylobacterium koreense</name>
    <dbReference type="NCBI Taxonomy" id="266125"/>
    <lineage>
        <taxon>Bacteria</taxon>
        <taxon>Pseudomonadati</taxon>
        <taxon>Pseudomonadota</taxon>
        <taxon>Alphaproteobacteria</taxon>
        <taxon>Caulobacterales</taxon>
        <taxon>Caulobacteraceae</taxon>
        <taxon>Phenylobacterium</taxon>
    </lineage>
</organism>
<protein>
    <submittedName>
        <fullName evidence="9">Sulfonate transport system permease protein</fullName>
    </submittedName>
</protein>
<dbReference type="InterPro" id="IPR000515">
    <property type="entry name" value="MetI-like"/>
</dbReference>
<comment type="caution">
    <text evidence="9">The sequence shown here is derived from an EMBL/GenBank/DDBJ whole genome shotgun (WGS) entry which is preliminary data.</text>
</comment>
<dbReference type="InterPro" id="IPR035906">
    <property type="entry name" value="MetI-like_sf"/>
</dbReference>
<comment type="subcellular location">
    <subcellularLocation>
        <location evidence="1 7">Cell membrane</location>
        <topology evidence="1 7">Multi-pass membrane protein</topology>
    </subcellularLocation>
</comment>
<feature type="domain" description="ABC transmembrane type-1" evidence="8">
    <location>
        <begin position="86"/>
        <end position="270"/>
    </location>
</feature>
<gene>
    <name evidence="9" type="ORF">ABID41_000341</name>
</gene>
<proteinExistence type="inferred from homology"/>
<feature type="transmembrane region" description="Helical" evidence="7">
    <location>
        <begin position="252"/>
        <end position="273"/>
    </location>
</feature>
<dbReference type="PANTHER" id="PTHR30151">
    <property type="entry name" value="ALKANE SULFONATE ABC TRANSPORTER-RELATED, MEMBRANE SUBUNIT"/>
    <property type="match status" value="1"/>
</dbReference>
<dbReference type="Gene3D" id="1.10.3720.10">
    <property type="entry name" value="MetI-like"/>
    <property type="match status" value="1"/>
</dbReference>
<dbReference type="PANTHER" id="PTHR30151:SF38">
    <property type="entry name" value="ALIPHATIC SULFONATES TRANSPORT PERMEASE PROTEIN SSUC-RELATED"/>
    <property type="match status" value="1"/>
</dbReference>
<comment type="similarity">
    <text evidence="7">Belongs to the binding-protein-dependent transport system permease family.</text>
</comment>
<dbReference type="Pfam" id="PF00528">
    <property type="entry name" value="BPD_transp_1"/>
    <property type="match status" value="1"/>
</dbReference>
<feature type="transmembrane region" description="Helical" evidence="7">
    <location>
        <begin position="101"/>
        <end position="125"/>
    </location>
</feature>
<reference evidence="9 10" key="1">
    <citation type="submission" date="2024-06" db="EMBL/GenBank/DDBJ databases">
        <title>Genomic Encyclopedia of Type Strains, Phase IV (KMG-IV): sequencing the most valuable type-strain genomes for metagenomic binning, comparative biology and taxonomic classification.</title>
        <authorList>
            <person name="Goeker M."/>
        </authorList>
    </citation>
    <scope>NUCLEOTIDE SEQUENCE [LARGE SCALE GENOMIC DNA]</scope>
    <source>
        <strain evidence="9 10">DSM 17809</strain>
    </source>
</reference>
<keyword evidence="4 7" id="KW-0812">Transmembrane</keyword>
<keyword evidence="6 7" id="KW-0472">Membrane</keyword>
<dbReference type="SUPFAM" id="SSF161098">
    <property type="entry name" value="MetI-like"/>
    <property type="match status" value="1"/>
</dbReference>
<keyword evidence="10" id="KW-1185">Reference proteome</keyword>
<accession>A0ABV2EF36</accession>
<evidence type="ECO:0000256" key="1">
    <source>
        <dbReference type="ARBA" id="ARBA00004651"/>
    </source>
</evidence>
<dbReference type="CDD" id="cd06261">
    <property type="entry name" value="TM_PBP2"/>
    <property type="match status" value="1"/>
</dbReference>
<evidence type="ECO:0000256" key="7">
    <source>
        <dbReference type="RuleBase" id="RU363032"/>
    </source>
</evidence>
<dbReference type="Proteomes" id="UP001549110">
    <property type="component" value="Unassembled WGS sequence"/>
</dbReference>
<evidence type="ECO:0000256" key="6">
    <source>
        <dbReference type="ARBA" id="ARBA00023136"/>
    </source>
</evidence>
<dbReference type="EMBL" id="JBEPLU010000001">
    <property type="protein sequence ID" value="MET3525246.1"/>
    <property type="molecule type" value="Genomic_DNA"/>
</dbReference>
<evidence type="ECO:0000313" key="10">
    <source>
        <dbReference type="Proteomes" id="UP001549110"/>
    </source>
</evidence>
<keyword evidence="5 7" id="KW-1133">Transmembrane helix</keyword>
<keyword evidence="3" id="KW-1003">Cell membrane</keyword>
<feature type="transmembrane region" description="Helical" evidence="7">
    <location>
        <begin position="220"/>
        <end position="240"/>
    </location>
</feature>
<dbReference type="PROSITE" id="PS50928">
    <property type="entry name" value="ABC_TM1"/>
    <property type="match status" value="1"/>
</dbReference>
<evidence type="ECO:0000256" key="4">
    <source>
        <dbReference type="ARBA" id="ARBA00022692"/>
    </source>
</evidence>
<evidence type="ECO:0000256" key="2">
    <source>
        <dbReference type="ARBA" id="ARBA00022448"/>
    </source>
</evidence>